<dbReference type="RefSeq" id="XP_042996741.1">
    <property type="nucleotide sequence ID" value="XM_043140807.1"/>
</dbReference>
<protein>
    <recommendedName>
        <fullName evidence="4">Secreted protein</fullName>
    </recommendedName>
</protein>
<evidence type="ECO:0008006" key="4">
    <source>
        <dbReference type="Google" id="ProtNLM"/>
    </source>
</evidence>
<proteinExistence type="predicted"/>
<keyword evidence="3" id="KW-1185">Reference proteome</keyword>
<dbReference type="Proteomes" id="UP000027002">
    <property type="component" value="Chromosome 2"/>
</dbReference>
<feature type="chain" id="PRO_5034756288" description="Secreted protein" evidence="1">
    <location>
        <begin position="22"/>
        <end position="312"/>
    </location>
</feature>
<dbReference type="EMBL" id="CP072754">
    <property type="protein sequence ID" value="QUC19068.1"/>
    <property type="molecule type" value="Genomic_DNA"/>
</dbReference>
<accession>A0A8E5MG23</accession>
<sequence>MLYTSSSLAAVAGLLAAGAAALPANSNAVPVNATLGSALWINGQPAERVSDSTLAARSISGTCGKGEDVVVCAKRLAQKFSNQAVGDQEMPKRTYVWKTNPKYHNKMGWADFTLEYTPVFGSCKVSDPVIVNQGALFACNLEGGCSQSFTQSRVVTDTVNYGYKVGTKVNVGGDIKFVSVSTEVSTEWSQDWSKSTEVTTTSQRTYNLANGEVCAPTTVQIQMDCIGDLKDAKMIAHGFRAQDPHFVKDFKAWCDAAFAGPRVFDDWQKWTGQDFRVLCNQVKNSRVPRNMYLRSSATDGSSWTVEGCSLSQ</sequence>
<evidence type="ECO:0000256" key="1">
    <source>
        <dbReference type="SAM" id="SignalP"/>
    </source>
</evidence>
<evidence type="ECO:0000313" key="3">
    <source>
        <dbReference type="Proteomes" id="UP000027002"/>
    </source>
</evidence>
<dbReference type="KEGG" id="uvi:66064087"/>
<evidence type="ECO:0000313" key="2">
    <source>
        <dbReference type="EMBL" id="QUC19068.1"/>
    </source>
</evidence>
<feature type="signal peptide" evidence="1">
    <location>
        <begin position="1"/>
        <end position="21"/>
    </location>
</feature>
<keyword evidence="1" id="KW-0732">Signal</keyword>
<dbReference type="GeneID" id="66064087"/>
<dbReference type="Gene3D" id="2.170.15.10">
    <property type="entry name" value="Proaerolysin, chain A, domain 3"/>
    <property type="match status" value="1"/>
</dbReference>
<gene>
    <name evidence="2" type="ORF">UV8b_03309</name>
</gene>
<name>A0A8E5MG23_USTVR</name>
<dbReference type="AlphaFoldDB" id="A0A8E5MG23"/>
<dbReference type="SUPFAM" id="SSF56973">
    <property type="entry name" value="Aerolisin/ETX pore-forming domain"/>
    <property type="match status" value="1"/>
</dbReference>
<organism evidence="2 3">
    <name type="scientific">Ustilaginoidea virens</name>
    <name type="common">Rice false smut fungus</name>
    <name type="synonym">Villosiclava virens</name>
    <dbReference type="NCBI Taxonomy" id="1159556"/>
    <lineage>
        <taxon>Eukaryota</taxon>
        <taxon>Fungi</taxon>
        <taxon>Dikarya</taxon>
        <taxon>Ascomycota</taxon>
        <taxon>Pezizomycotina</taxon>
        <taxon>Sordariomycetes</taxon>
        <taxon>Hypocreomycetidae</taxon>
        <taxon>Hypocreales</taxon>
        <taxon>Clavicipitaceae</taxon>
        <taxon>Ustilaginoidea</taxon>
    </lineage>
</organism>
<reference evidence="2" key="1">
    <citation type="submission" date="2020-03" db="EMBL/GenBank/DDBJ databases">
        <title>A mixture of massive structural variations and highly conserved coding sequences in Ustilaginoidea virens genome.</title>
        <authorList>
            <person name="Zhang K."/>
            <person name="Zhao Z."/>
            <person name="Zhang Z."/>
            <person name="Li Y."/>
            <person name="Hsiang T."/>
            <person name="Sun W."/>
        </authorList>
    </citation>
    <scope>NUCLEOTIDE SEQUENCE</scope>
    <source>
        <strain evidence="2">UV-8b</strain>
    </source>
</reference>